<dbReference type="EMBL" id="AKIJ01000004">
    <property type="protein sequence ID" value="KFG25644.1"/>
    <property type="molecule type" value="Genomic_DNA"/>
</dbReference>
<dbReference type="SUPFAM" id="SSF47473">
    <property type="entry name" value="EF-hand"/>
    <property type="match status" value="1"/>
</dbReference>
<evidence type="ECO:0000313" key="3">
    <source>
        <dbReference type="Proteomes" id="UP000054524"/>
    </source>
</evidence>
<dbReference type="Gene3D" id="1.10.238.10">
    <property type="entry name" value="EF-hand"/>
    <property type="match status" value="1"/>
</dbReference>
<evidence type="ECO:0000313" key="2">
    <source>
        <dbReference type="EMBL" id="KFG25644.1"/>
    </source>
</evidence>
<dbReference type="InterPro" id="IPR002048">
    <property type="entry name" value="EF_hand_dom"/>
</dbReference>
<accession>A0A086J0H6</accession>
<gene>
    <name evidence="2" type="ORF">NESG_01622</name>
</gene>
<comment type="caution">
    <text evidence="2">The sequence shown here is derived from an EMBL/GenBank/DDBJ whole genome shotgun (WGS) entry which is preliminary data.</text>
</comment>
<dbReference type="Proteomes" id="UP000054524">
    <property type="component" value="Unassembled WGS sequence"/>
</dbReference>
<proteinExistence type="predicted"/>
<feature type="domain" description="EF-hand" evidence="1">
    <location>
        <begin position="70"/>
        <end position="105"/>
    </location>
</feature>
<dbReference type="AlphaFoldDB" id="A0A086J0H6"/>
<dbReference type="RefSeq" id="XP_052904199.1">
    <property type="nucleotide sequence ID" value="XM_053049249.1"/>
</dbReference>
<dbReference type="HOGENOM" id="CLU_1855809_0_0_1"/>
<dbReference type="OrthoDB" id="26525at2759"/>
<dbReference type="InterPro" id="IPR011992">
    <property type="entry name" value="EF-hand-dom_pair"/>
</dbReference>
<reference evidence="2 3" key="1">
    <citation type="journal article" date="2014" name="Genome Announc.">
        <title>Genome Sequence of the Microsporidian Species Nematocida sp1 Strain ERTm6 (ATCC PRA-372).</title>
        <authorList>
            <person name="Bakowski M.A."/>
            <person name="Priest M."/>
            <person name="Young S."/>
            <person name="Cuomo C.A."/>
            <person name="Troemel E.R."/>
        </authorList>
    </citation>
    <scope>NUCLEOTIDE SEQUENCE [LARGE SCALE GENOMIC DNA]</scope>
    <source>
        <strain evidence="2 3">ERTm6</strain>
    </source>
</reference>
<dbReference type="PROSITE" id="PS50222">
    <property type="entry name" value="EF_HAND_2"/>
    <property type="match status" value="1"/>
</dbReference>
<name>A0A086J0H6_NEMA1</name>
<evidence type="ECO:0000259" key="1">
    <source>
        <dbReference type="PROSITE" id="PS50222"/>
    </source>
</evidence>
<dbReference type="GeneID" id="77676595"/>
<organism evidence="2 3">
    <name type="scientific">Nematocida ausubeli (strain ATCC PRA-371 / ERTm2)</name>
    <name type="common">Nematode killer fungus</name>
    <dbReference type="NCBI Taxonomy" id="1913371"/>
    <lineage>
        <taxon>Eukaryota</taxon>
        <taxon>Fungi</taxon>
        <taxon>Fungi incertae sedis</taxon>
        <taxon>Microsporidia</taxon>
        <taxon>Nematocida</taxon>
    </lineage>
</organism>
<keyword evidence="3" id="KW-1185">Reference proteome</keyword>
<dbReference type="GO" id="GO:0005509">
    <property type="term" value="F:calcium ion binding"/>
    <property type="evidence" value="ECO:0007669"/>
    <property type="project" value="InterPro"/>
</dbReference>
<protein>
    <recommendedName>
        <fullName evidence="1">EF-hand domain-containing protein</fullName>
    </recommendedName>
</protein>
<sequence length="138" mass="15430">MDTTLQQVFEIFMDETEQEYVKRQNILPLLQTLGYIVNEQEIQAVLPYEKDAYTVGEIKTMTEEDAFPLLSKDDVLSAFQAYDINKTGKIPIGVVKSILQAGPEGLSEEEVDATLSLLNPTPEGIVEYTKISLLVSDN</sequence>